<organism evidence="2 3">
    <name type="scientific">Criibacterium bergeronii</name>
    <dbReference type="NCBI Taxonomy" id="1871336"/>
    <lineage>
        <taxon>Bacteria</taxon>
        <taxon>Bacillati</taxon>
        <taxon>Bacillota</taxon>
        <taxon>Clostridia</taxon>
        <taxon>Peptostreptococcales</taxon>
        <taxon>Filifactoraceae</taxon>
        <taxon>Criibacterium</taxon>
    </lineage>
</organism>
<keyword evidence="3" id="KW-1185">Reference proteome</keyword>
<dbReference type="Proteomes" id="UP000093352">
    <property type="component" value="Unassembled WGS sequence"/>
</dbReference>
<keyword evidence="1" id="KW-0175">Coiled coil</keyword>
<reference evidence="2 3" key="1">
    <citation type="journal article" date="2016" name="Genome Announc.">
        <title>Draft Genome Sequence of Criibacterium bergeronii gen. nov., sp. nov., Strain CCRI-22567T, Isolated from a Vaginal Sample from a Woman with Bacterial Vaginosis.</title>
        <authorList>
            <person name="Maheux A.F."/>
            <person name="Berube E."/>
            <person name="Boudreau D.K."/>
            <person name="Raymond F."/>
            <person name="Corbeil J."/>
            <person name="Roy P.H."/>
            <person name="Boissinot M."/>
            <person name="Omar R.F."/>
        </authorList>
    </citation>
    <scope>NUCLEOTIDE SEQUENCE [LARGE SCALE GENOMIC DNA]</scope>
    <source>
        <strain evidence="2 3">CCRI-22567</strain>
    </source>
</reference>
<comment type="caution">
    <text evidence="2">The sequence shown here is derived from an EMBL/GenBank/DDBJ whole genome shotgun (WGS) entry which is preliminary data.</text>
</comment>
<evidence type="ECO:0008006" key="4">
    <source>
        <dbReference type="Google" id="ProtNLM"/>
    </source>
</evidence>
<dbReference type="EMBL" id="MBEW02000006">
    <property type="protein sequence ID" value="RDY21594.1"/>
    <property type="molecule type" value="Genomic_DNA"/>
</dbReference>
<sequence length="102" mass="11743">MENEMIDKIVQAEREAKDFEEEAKKNKEHTIADAEDIAEKNRLQFEAEKKTLKERLDESTSQKNKAVLEQYLAESQSEINNLKQKVSDDKNSAITLVMSLIS</sequence>
<dbReference type="AlphaFoldDB" id="A0A371IM82"/>
<evidence type="ECO:0000313" key="2">
    <source>
        <dbReference type="EMBL" id="RDY21594.1"/>
    </source>
</evidence>
<dbReference type="RefSeq" id="WP_068912271.1">
    <property type="nucleotide sequence ID" value="NZ_MBEW02000006.1"/>
</dbReference>
<gene>
    <name evidence="2" type="ORF">BBG48_004385</name>
</gene>
<name>A0A371IM82_9FIRM</name>
<dbReference type="STRING" id="1871336.BBG48_01675"/>
<feature type="coiled-coil region" evidence="1">
    <location>
        <begin position="2"/>
        <end position="92"/>
    </location>
</feature>
<evidence type="ECO:0000313" key="3">
    <source>
        <dbReference type="Proteomes" id="UP000093352"/>
    </source>
</evidence>
<proteinExistence type="predicted"/>
<protein>
    <recommendedName>
        <fullName evidence="4">ATPase</fullName>
    </recommendedName>
</protein>
<accession>A0A371IM82</accession>
<dbReference type="Gene3D" id="1.20.5.2950">
    <property type="match status" value="1"/>
</dbReference>
<evidence type="ECO:0000256" key="1">
    <source>
        <dbReference type="SAM" id="Coils"/>
    </source>
</evidence>